<dbReference type="GO" id="GO:0000139">
    <property type="term" value="C:Golgi membrane"/>
    <property type="evidence" value="ECO:0000318"/>
    <property type="project" value="GO_Central"/>
</dbReference>
<evidence type="ECO:0000256" key="6">
    <source>
        <dbReference type="ARBA" id="ARBA00022989"/>
    </source>
</evidence>
<keyword evidence="6" id="KW-1133">Transmembrane helix</keyword>
<dbReference type="AlphaFoldDB" id="A0A078FKX2"/>
<comment type="similarity">
    <text evidence="2 11">Belongs to the glycosyltransferase 43 family.</text>
</comment>
<evidence type="ECO:0000256" key="11">
    <source>
        <dbReference type="RuleBase" id="RU363127"/>
    </source>
</evidence>
<dbReference type="EMBL" id="LK032027">
    <property type="protein sequence ID" value="CDY12823.1"/>
    <property type="molecule type" value="Genomic_DNA"/>
</dbReference>
<evidence type="ECO:0000256" key="3">
    <source>
        <dbReference type="ARBA" id="ARBA00022679"/>
    </source>
</evidence>
<evidence type="ECO:0000256" key="8">
    <source>
        <dbReference type="ARBA" id="ARBA00023136"/>
    </source>
</evidence>
<dbReference type="EC" id="2.4.-.-" evidence="11"/>
<keyword evidence="7 11" id="KW-0333">Golgi apparatus</keyword>
<dbReference type="GO" id="GO:0010417">
    <property type="term" value="P:glucuronoxylan biosynthetic process"/>
    <property type="evidence" value="ECO:0000318"/>
    <property type="project" value="GO_Central"/>
</dbReference>
<accession>A0A078FKX2</accession>
<dbReference type="GO" id="GO:0071555">
    <property type="term" value="P:cell wall organization"/>
    <property type="evidence" value="ECO:0007669"/>
    <property type="project" value="UniProtKB-KW"/>
</dbReference>
<sequence>MDIVICRGPWTFADIIMLVLQRWTPNHGIIIEEIGRCGNHHKNSRRGLGTDSTFVREEKLDGIADDSNMHSMELFDEIQSVKWFGALSVLTLVMLMSYHQSLEDESTREPFVNANPGVCVETQGCFGRNLLMINQHGLKMLTTCPWSRILPWRNHSAAMSFSGGSGLKPELIASWIINSSLEITVGIKEDTVIRLSLNPLRRNKNQKLLMVSAAR</sequence>
<dbReference type="InterPro" id="IPR005027">
    <property type="entry name" value="Glyco_trans_43"/>
</dbReference>
<evidence type="ECO:0000256" key="4">
    <source>
        <dbReference type="ARBA" id="ARBA00022692"/>
    </source>
</evidence>
<dbReference type="Proteomes" id="UP000028999">
    <property type="component" value="Unassembled WGS sequence"/>
</dbReference>
<dbReference type="Gene3D" id="3.90.550.10">
    <property type="entry name" value="Spore Coat Polysaccharide Biosynthesis Protein SpsA, Chain A"/>
    <property type="match status" value="1"/>
</dbReference>
<evidence type="ECO:0000256" key="10">
    <source>
        <dbReference type="ARBA" id="ARBA00023316"/>
    </source>
</evidence>
<comment type="function">
    <text evidence="11">Involved in the synthesis of glucuronoxylan hemicellulose in secondary cell walls.</text>
</comment>
<dbReference type="Pfam" id="PF03360">
    <property type="entry name" value="Glyco_transf_43"/>
    <property type="match status" value="1"/>
</dbReference>
<keyword evidence="3 11" id="KW-0808">Transferase</keyword>
<dbReference type="STRING" id="3708.A0A078FKX2"/>
<reference evidence="12 13" key="1">
    <citation type="journal article" date="2014" name="Science">
        <title>Plant genetics. Early allopolyploid evolution in the post-Neolithic Brassica napus oilseed genome.</title>
        <authorList>
            <person name="Chalhoub B."/>
            <person name="Denoeud F."/>
            <person name="Liu S."/>
            <person name="Parkin I.A."/>
            <person name="Tang H."/>
            <person name="Wang X."/>
            <person name="Chiquet J."/>
            <person name="Belcram H."/>
            <person name="Tong C."/>
            <person name="Samans B."/>
            <person name="Correa M."/>
            <person name="Da Silva C."/>
            <person name="Just J."/>
            <person name="Falentin C."/>
            <person name="Koh C.S."/>
            <person name="Le Clainche I."/>
            <person name="Bernard M."/>
            <person name="Bento P."/>
            <person name="Noel B."/>
            <person name="Labadie K."/>
            <person name="Alberti A."/>
            <person name="Charles M."/>
            <person name="Arnaud D."/>
            <person name="Guo H."/>
            <person name="Daviaud C."/>
            <person name="Alamery S."/>
            <person name="Jabbari K."/>
            <person name="Zhao M."/>
            <person name="Edger P.P."/>
            <person name="Chelaifa H."/>
            <person name="Tack D."/>
            <person name="Lassalle G."/>
            <person name="Mestiri I."/>
            <person name="Schnel N."/>
            <person name="Le Paslier M.C."/>
            <person name="Fan G."/>
            <person name="Renault V."/>
            <person name="Bayer P.E."/>
            <person name="Golicz A.A."/>
            <person name="Manoli S."/>
            <person name="Lee T.H."/>
            <person name="Thi V.H."/>
            <person name="Chalabi S."/>
            <person name="Hu Q."/>
            <person name="Fan C."/>
            <person name="Tollenaere R."/>
            <person name="Lu Y."/>
            <person name="Battail C."/>
            <person name="Shen J."/>
            <person name="Sidebottom C.H."/>
            <person name="Wang X."/>
            <person name="Canaguier A."/>
            <person name="Chauveau A."/>
            <person name="Berard A."/>
            <person name="Deniot G."/>
            <person name="Guan M."/>
            <person name="Liu Z."/>
            <person name="Sun F."/>
            <person name="Lim Y.P."/>
            <person name="Lyons E."/>
            <person name="Town C.D."/>
            <person name="Bancroft I."/>
            <person name="Wang X."/>
            <person name="Meng J."/>
            <person name="Ma J."/>
            <person name="Pires J.C."/>
            <person name="King G.J."/>
            <person name="Brunel D."/>
            <person name="Delourme R."/>
            <person name="Renard M."/>
            <person name="Aury J.M."/>
            <person name="Adams K.L."/>
            <person name="Batley J."/>
            <person name="Snowdon R.J."/>
            <person name="Tost J."/>
            <person name="Edwards D."/>
            <person name="Zhou Y."/>
            <person name="Hua W."/>
            <person name="Sharpe A.G."/>
            <person name="Paterson A.H."/>
            <person name="Guan C."/>
            <person name="Wincker P."/>
        </authorList>
    </citation>
    <scope>NUCLEOTIDE SEQUENCE [LARGE SCALE GENOMIC DNA]</scope>
    <source>
        <strain evidence="13">cv. Darmor-bzh</strain>
    </source>
</reference>
<name>A0A078FKX2_BRANA</name>
<keyword evidence="5 11" id="KW-0735">Signal-anchor</keyword>
<keyword evidence="9" id="KW-0325">Glycoprotein</keyword>
<dbReference type="SUPFAM" id="SSF53448">
    <property type="entry name" value="Nucleotide-diphospho-sugar transferases"/>
    <property type="match status" value="1"/>
</dbReference>
<keyword evidence="10 11" id="KW-0961">Cell wall biogenesis/degradation</keyword>
<organism evidence="12 13">
    <name type="scientific">Brassica napus</name>
    <name type="common">Rape</name>
    <dbReference type="NCBI Taxonomy" id="3708"/>
    <lineage>
        <taxon>Eukaryota</taxon>
        <taxon>Viridiplantae</taxon>
        <taxon>Streptophyta</taxon>
        <taxon>Embryophyta</taxon>
        <taxon>Tracheophyta</taxon>
        <taxon>Spermatophyta</taxon>
        <taxon>Magnoliopsida</taxon>
        <taxon>eudicotyledons</taxon>
        <taxon>Gunneridae</taxon>
        <taxon>Pentapetalae</taxon>
        <taxon>rosids</taxon>
        <taxon>malvids</taxon>
        <taxon>Brassicales</taxon>
        <taxon>Brassicaceae</taxon>
        <taxon>Brassiceae</taxon>
        <taxon>Brassica</taxon>
    </lineage>
</organism>
<protein>
    <recommendedName>
        <fullName evidence="11">Glycosyltransferases</fullName>
        <ecNumber evidence="11">2.4.-.-</ecNumber>
    </recommendedName>
</protein>
<evidence type="ECO:0000256" key="9">
    <source>
        <dbReference type="ARBA" id="ARBA00023180"/>
    </source>
</evidence>
<comment type="subcellular location">
    <subcellularLocation>
        <location evidence="1 11">Golgi apparatus membrane</location>
        <topology evidence="1 11">Single-pass type II membrane protein</topology>
    </subcellularLocation>
</comment>
<dbReference type="GO" id="GO:0042285">
    <property type="term" value="F:xylosyltransferase activity"/>
    <property type="evidence" value="ECO:0000318"/>
    <property type="project" value="GO_Central"/>
</dbReference>
<evidence type="ECO:0000256" key="2">
    <source>
        <dbReference type="ARBA" id="ARBA00007706"/>
    </source>
</evidence>
<dbReference type="Gramene" id="CDY12823">
    <property type="protein sequence ID" value="CDY12823"/>
    <property type="gene ID" value="GSBRNA2T00070454001"/>
</dbReference>
<dbReference type="PaxDb" id="3708-A0A078FKX2"/>
<dbReference type="GO" id="GO:0009834">
    <property type="term" value="P:plant-type secondary cell wall biogenesis"/>
    <property type="evidence" value="ECO:0000318"/>
    <property type="project" value="GO_Central"/>
</dbReference>
<evidence type="ECO:0000256" key="7">
    <source>
        <dbReference type="ARBA" id="ARBA00023034"/>
    </source>
</evidence>
<keyword evidence="13" id="KW-1185">Reference proteome</keyword>
<evidence type="ECO:0000313" key="13">
    <source>
        <dbReference type="Proteomes" id="UP000028999"/>
    </source>
</evidence>
<dbReference type="GO" id="GO:0015018">
    <property type="term" value="F:galactosylgalactosylxylosylprotein 3-beta-glucuronosyltransferase activity"/>
    <property type="evidence" value="ECO:0007669"/>
    <property type="project" value="InterPro"/>
</dbReference>
<keyword evidence="4" id="KW-0812">Transmembrane</keyword>
<proteinExistence type="inferred from homology"/>
<keyword evidence="8" id="KW-0472">Membrane</keyword>
<gene>
    <name evidence="12" type="primary">BnaC07g16100D</name>
    <name evidence="12" type="ORF">GSBRNA2T00070454001</name>
</gene>
<evidence type="ECO:0000313" key="12">
    <source>
        <dbReference type="EMBL" id="CDY12823.1"/>
    </source>
</evidence>
<dbReference type="InterPro" id="IPR029044">
    <property type="entry name" value="Nucleotide-diphossugar_trans"/>
</dbReference>
<evidence type="ECO:0000256" key="1">
    <source>
        <dbReference type="ARBA" id="ARBA00004323"/>
    </source>
</evidence>
<evidence type="ECO:0000256" key="5">
    <source>
        <dbReference type="ARBA" id="ARBA00022968"/>
    </source>
</evidence>